<feature type="transmembrane region" description="Helical" evidence="15">
    <location>
        <begin position="14"/>
        <end position="32"/>
    </location>
</feature>
<dbReference type="UniPathway" id="UPA00219"/>
<dbReference type="Gene3D" id="3.40.1190.10">
    <property type="entry name" value="Mur-like, catalytic domain"/>
    <property type="match status" value="1"/>
</dbReference>
<dbReference type="GO" id="GO:0008360">
    <property type="term" value="P:regulation of cell shape"/>
    <property type="evidence" value="ECO:0007669"/>
    <property type="project" value="UniProtKB-KW"/>
</dbReference>
<dbReference type="InterPro" id="IPR036565">
    <property type="entry name" value="Mur-like_cat_sf"/>
</dbReference>
<dbReference type="Gene3D" id="3.90.190.20">
    <property type="entry name" value="Mur ligase, C-terminal domain"/>
    <property type="match status" value="1"/>
</dbReference>
<evidence type="ECO:0000256" key="3">
    <source>
        <dbReference type="ARBA" id="ARBA00012211"/>
    </source>
</evidence>
<dbReference type="HAMAP" id="MF_00046">
    <property type="entry name" value="MurC"/>
    <property type="match status" value="1"/>
</dbReference>
<dbReference type="GO" id="GO:0008763">
    <property type="term" value="F:UDP-N-acetylmuramate-L-alanine ligase activity"/>
    <property type="evidence" value="ECO:0007669"/>
    <property type="project" value="UniProtKB-UniRule"/>
</dbReference>
<keyword evidence="4 14" id="KW-0963">Cytoplasm</keyword>
<evidence type="ECO:0000259" key="16">
    <source>
        <dbReference type="Pfam" id="PF01225"/>
    </source>
</evidence>
<dbReference type="InterPro" id="IPR005758">
    <property type="entry name" value="UDP-N-AcMur_Ala_ligase_MurC"/>
</dbReference>
<feature type="domain" description="Mur ligase N-terminal catalytic" evidence="16">
    <location>
        <begin position="17"/>
        <end position="113"/>
    </location>
</feature>
<name>A0A1G2BJ93_9BACT</name>
<dbReference type="SUPFAM" id="SSF53244">
    <property type="entry name" value="MurD-like peptide ligases, peptide-binding domain"/>
    <property type="match status" value="1"/>
</dbReference>
<evidence type="ECO:0000259" key="18">
    <source>
        <dbReference type="Pfam" id="PF08245"/>
    </source>
</evidence>
<dbReference type="EC" id="6.3.2.8" evidence="3 14"/>
<dbReference type="InterPro" id="IPR004101">
    <property type="entry name" value="Mur_ligase_C"/>
</dbReference>
<dbReference type="Pfam" id="PF08245">
    <property type="entry name" value="Mur_ligase_M"/>
    <property type="match status" value="1"/>
</dbReference>
<feature type="binding site" evidence="14">
    <location>
        <begin position="119"/>
        <end position="125"/>
    </location>
    <ligand>
        <name>ATP</name>
        <dbReference type="ChEBI" id="CHEBI:30616"/>
    </ligand>
</feature>
<organism evidence="19 20">
    <name type="scientific">Candidatus Komeilibacteria bacterium RIFCSPHIGHO2_01_FULL_52_14</name>
    <dbReference type="NCBI Taxonomy" id="1798549"/>
    <lineage>
        <taxon>Bacteria</taxon>
        <taxon>Candidatus Komeiliibacteriota</taxon>
    </lineage>
</organism>
<comment type="subcellular location">
    <subcellularLocation>
        <location evidence="1 14">Cytoplasm</location>
    </subcellularLocation>
</comment>
<evidence type="ECO:0000256" key="1">
    <source>
        <dbReference type="ARBA" id="ARBA00004496"/>
    </source>
</evidence>
<evidence type="ECO:0000259" key="17">
    <source>
        <dbReference type="Pfam" id="PF02875"/>
    </source>
</evidence>
<protein>
    <recommendedName>
        <fullName evidence="3 14">UDP-N-acetylmuramate--L-alanine ligase</fullName>
        <ecNumber evidence="3 14">6.3.2.8</ecNumber>
    </recommendedName>
    <alternativeName>
        <fullName evidence="14">UDP-N-acetylmuramoyl-L-alanine synthetase</fullName>
    </alternativeName>
</protein>
<keyword evidence="12 14" id="KW-0961">Cell wall biogenesis/degradation</keyword>
<keyword evidence="7 14" id="KW-0547">Nucleotide-binding</keyword>
<dbReference type="GO" id="GO:0005737">
    <property type="term" value="C:cytoplasm"/>
    <property type="evidence" value="ECO:0007669"/>
    <property type="project" value="UniProtKB-SubCell"/>
</dbReference>
<keyword evidence="15" id="KW-0812">Transmembrane</keyword>
<evidence type="ECO:0000256" key="5">
    <source>
        <dbReference type="ARBA" id="ARBA00022598"/>
    </source>
</evidence>
<dbReference type="SUPFAM" id="SSF51984">
    <property type="entry name" value="MurCD N-terminal domain"/>
    <property type="match status" value="1"/>
</dbReference>
<comment type="caution">
    <text evidence="19">The sequence shown here is derived from an EMBL/GenBank/DDBJ whole genome shotgun (WGS) entry which is preliminary data.</text>
</comment>
<evidence type="ECO:0000256" key="13">
    <source>
        <dbReference type="ARBA" id="ARBA00047833"/>
    </source>
</evidence>
<sequence length="458" mass="50843">MVVKTYAKAKQKKAFVIGIGGIGISSIVQYLIRSGYSVSGSDIAPNEVTARLQKQGVAVVFGHRKEHITRDFELILYSTAVPLSNEEITQANKLGLPVYSYKEYLGALSARYRTIAICGTHGKTTTTAMIGCILADTDLDPTVIVGTYVPQLANSNFRHGTSNYLVVEADEYRADMLKLTPAIEVLTNIDADHMDYYRDIDHVYDTFQSFVDKLPADGLLVKNNDDVRLAQLTASRTVSYGIRSAADYRALDRTVTDGQQRFSVTHGKKKIGEFTLQIPGAFNVLNALAAIACASELGIPLDHIRQRLASYHGSWRRFEQIGSHNQVPIYSDYGHHPTEIQSTLQAFREFFPTKKLLLVFQPHSYSRTEKLLPAFAQALTLADELILCEIYDVAGRDHDHSVSTRDIMAKLDHRRVWYASDPLEGMKLATAKLTPGHVLVIMGAGDVDAIARTYLQTL</sequence>
<dbReference type="NCBIfam" id="TIGR01082">
    <property type="entry name" value="murC"/>
    <property type="match status" value="1"/>
</dbReference>
<dbReference type="EMBL" id="MHKK01000039">
    <property type="protein sequence ID" value="OGY89234.1"/>
    <property type="molecule type" value="Genomic_DNA"/>
</dbReference>
<evidence type="ECO:0000313" key="20">
    <source>
        <dbReference type="Proteomes" id="UP000177817"/>
    </source>
</evidence>
<dbReference type="InterPro" id="IPR050061">
    <property type="entry name" value="MurCDEF_pg_biosynth"/>
</dbReference>
<evidence type="ECO:0000256" key="9">
    <source>
        <dbReference type="ARBA" id="ARBA00022960"/>
    </source>
</evidence>
<comment type="similarity">
    <text evidence="14">Belongs to the MurCDEF family.</text>
</comment>
<evidence type="ECO:0000256" key="4">
    <source>
        <dbReference type="ARBA" id="ARBA00022490"/>
    </source>
</evidence>
<accession>A0A1G2BJ93</accession>
<dbReference type="GO" id="GO:0009252">
    <property type="term" value="P:peptidoglycan biosynthetic process"/>
    <property type="evidence" value="ECO:0007669"/>
    <property type="project" value="UniProtKB-UniRule"/>
</dbReference>
<feature type="domain" description="Mur ligase C-terminal" evidence="17">
    <location>
        <begin position="316"/>
        <end position="445"/>
    </location>
</feature>
<dbReference type="InterPro" id="IPR013221">
    <property type="entry name" value="Mur_ligase_cen"/>
</dbReference>
<evidence type="ECO:0000256" key="7">
    <source>
        <dbReference type="ARBA" id="ARBA00022741"/>
    </source>
</evidence>
<dbReference type="GO" id="GO:0005524">
    <property type="term" value="F:ATP binding"/>
    <property type="evidence" value="ECO:0007669"/>
    <property type="project" value="UniProtKB-UniRule"/>
</dbReference>
<evidence type="ECO:0000256" key="2">
    <source>
        <dbReference type="ARBA" id="ARBA00004752"/>
    </source>
</evidence>
<evidence type="ECO:0000256" key="10">
    <source>
        <dbReference type="ARBA" id="ARBA00022984"/>
    </source>
</evidence>
<keyword evidence="8 14" id="KW-0067">ATP-binding</keyword>
<dbReference type="Gene3D" id="3.40.50.720">
    <property type="entry name" value="NAD(P)-binding Rossmann-like Domain"/>
    <property type="match status" value="1"/>
</dbReference>
<proteinExistence type="inferred from homology"/>
<evidence type="ECO:0000256" key="8">
    <source>
        <dbReference type="ARBA" id="ARBA00022840"/>
    </source>
</evidence>
<dbReference type="SUPFAM" id="SSF53623">
    <property type="entry name" value="MurD-like peptide ligases, catalytic domain"/>
    <property type="match status" value="1"/>
</dbReference>
<dbReference type="InterPro" id="IPR036615">
    <property type="entry name" value="Mur_ligase_C_dom_sf"/>
</dbReference>
<evidence type="ECO:0000256" key="14">
    <source>
        <dbReference type="HAMAP-Rule" id="MF_00046"/>
    </source>
</evidence>
<dbReference type="InterPro" id="IPR000713">
    <property type="entry name" value="Mur_ligase_N"/>
</dbReference>
<keyword evidence="15" id="KW-0472">Membrane</keyword>
<keyword evidence="9 14" id="KW-0133">Cell shape</keyword>
<keyword evidence="10 14" id="KW-0573">Peptidoglycan synthesis</keyword>
<dbReference type="AlphaFoldDB" id="A0A1G2BJ93"/>
<dbReference type="Pfam" id="PF01225">
    <property type="entry name" value="Mur_ligase"/>
    <property type="match status" value="1"/>
</dbReference>
<evidence type="ECO:0000256" key="11">
    <source>
        <dbReference type="ARBA" id="ARBA00023306"/>
    </source>
</evidence>
<keyword evidence="5 14" id="KW-0436">Ligase</keyword>
<evidence type="ECO:0000256" key="12">
    <source>
        <dbReference type="ARBA" id="ARBA00023316"/>
    </source>
</evidence>
<keyword evidence="15" id="KW-1133">Transmembrane helix</keyword>
<reference evidence="19 20" key="1">
    <citation type="journal article" date="2016" name="Nat. Commun.">
        <title>Thousands of microbial genomes shed light on interconnected biogeochemical processes in an aquifer system.</title>
        <authorList>
            <person name="Anantharaman K."/>
            <person name="Brown C.T."/>
            <person name="Hug L.A."/>
            <person name="Sharon I."/>
            <person name="Castelle C.J."/>
            <person name="Probst A.J."/>
            <person name="Thomas B.C."/>
            <person name="Singh A."/>
            <person name="Wilkins M.J."/>
            <person name="Karaoz U."/>
            <person name="Brodie E.L."/>
            <person name="Williams K.H."/>
            <person name="Hubbard S.S."/>
            <person name="Banfield J.F."/>
        </authorList>
    </citation>
    <scope>NUCLEOTIDE SEQUENCE [LARGE SCALE GENOMIC DNA]</scope>
</reference>
<dbReference type="GO" id="GO:0071555">
    <property type="term" value="P:cell wall organization"/>
    <property type="evidence" value="ECO:0007669"/>
    <property type="project" value="UniProtKB-KW"/>
</dbReference>
<keyword evidence="6 14" id="KW-0132">Cell division</keyword>
<evidence type="ECO:0000313" key="19">
    <source>
        <dbReference type="EMBL" id="OGY89234.1"/>
    </source>
</evidence>
<comment type="pathway">
    <text evidence="2 14">Cell wall biogenesis; peptidoglycan biosynthesis.</text>
</comment>
<dbReference type="GO" id="GO:0051301">
    <property type="term" value="P:cell division"/>
    <property type="evidence" value="ECO:0007669"/>
    <property type="project" value="UniProtKB-KW"/>
</dbReference>
<feature type="domain" description="Mur ligase central" evidence="18">
    <location>
        <begin position="117"/>
        <end position="294"/>
    </location>
</feature>
<dbReference type="Proteomes" id="UP000177817">
    <property type="component" value="Unassembled WGS sequence"/>
</dbReference>
<gene>
    <name evidence="14" type="primary">murC</name>
    <name evidence="19" type="ORF">A2677_02010</name>
</gene>
<comment type="catalytic activity">
    <reaction evidence="13 14">
        <text>UDP-N-acetyl-alpha-D-muramate + L-alanine + ATP = UDP-N-acetyl-alpha-D-muramoyl-L-alanine + ADP + phosphate + H(+)</text>
        <dbReference type="Rhea" id="RHEA:23372"/>
        <dbReference type="ChEBI" id="CHEBI:15378"/>
        <dbReference type="ChEBI" id="CHEBI:30616"/>
        <dbReference type="ChEBI" id="CHEBI:43474"/>
        <dbReference type="ChEBI" id="CHEBI:57972"/>
        <dbReference type="ChEBI" id="CHEBI:70757"/>
        <dbReference type="ChEBI" id="CHEBI:83898"/>
        <dbReference type="ChEBI" id="CHEBI:456216"/>
        <dbReference type="EC" id="6.3.2.8"/>
    </reaction>
</comment>
<evidence type="ECO:0000256" key="6">
    <source>
        <dbReference type="ARBA" id="ARBA00022618"/>
    </source>
</evidence>
<keyword evidence="11 14" id="KW-0131">Cell cycle</keyword>
<dbReference type="Pfam" id="PF02875">
    <property type="entry name" value="Mur_ligase_C"/>
    <property type="match status" value="1"/>
</dbReference>
<dbReference type="PANTHER" id="PTHR43445:SF3">
    <property type="entry name" value="UDP-N-ACETYLMURAMATE--L-ALANINE LIGASE"/>
    <property type="match status" value="1"/>
</dbReference>
<comment type="function">
    <text evidence="14">Cell wall formation.</text>
</comment>
<evidence type="ECO:0000256" key="15">
    <source>
        <dbReference type="SAM" id="Phobius"/>
    </source>
</evidence>
<dbReference type="PANTHER" id="PTHR43445">
    <property type="entry name" value="UDP-N-ACETYLMURAMATE--L-ALANINE LIGASE-RELATED"/>
    <property type="match status" value="1"/>
</dbReference>